<reference evidence="1 2" key="1">
    <citation type="journal article" date="2017" name="Curr. Biol.">
        <title>Genome architecture and evolution of a unichromosomal asexual nematode.</title>
        <authorList>
            <person name="Fradin H."/>
            <person name="Zegar C."/>
            <person name="Gutwein M."/>
            <person name="Lucas J."/>
            <person name="Kovtun M."/>
            <person name="Corcoran D."/>
            <person name="Baugh L.R."/>
            <person name="Kiontke K."/>
            <person name="Gunsalus K."/>
            <person name="Fitch D.H."/>
            <person name="Piano F."/>
        </authorList>
    </citation>
    <scope>NUCLEOTIDE SEQUENCE [LARGE SCALE GENOMIC DNA]</scope>
    <source>
        <strain evidence="1">PF1309</strain>
    </source>
</reference>
<protein>
    <submittedName>
        <fullName evidence="1">Uncharacterized protein</fullName>
    </submittedName>
</protein>
<evidence type="ECO:0000313" key="2">
    <source>
        <dbReference type="Proteomes" id="UP000218231"/>
    </source>
</evidence>
<comment type="caution">
    <text evidence="1">The sequence shown here is derived from an EMBL/GenBank/DDBJ whole genome shotgun (WGS) entry which is preliminary data.</text>
</comment>
<keyword evidence="2" id="KW-1185">Reference proteome</keyword>
<sequence>MSPGSSVGQSRGKTMSMEYVLLKDGRRFSLDELRSRYSLSIFQVEHFYAVCEFMAAREALSPIEHKALVNLYALKSSRVRNLAALAYFLQTEADTCKRVAVHEDGIEVLQAFVPQQSQERVSQGPWRASYITRATVLFIVFKAVLHRLFRLFDRASGVSASMVRGWVDVTASMYGQEMTDSRVRLYPFPYGVLRQWRFLRDCRRRGLDVTLSGLPYGAPKVLRMLLSRQPSARLVVAAEVQAYQRYANELLAQGVERVYTSDEFEIAAVALYETLLAQGVSVVNTAHGVGLYAPYVAYSEFRGVNFAQADFYRLRYPSLHPQVRAGKNTRLGLGTVDEVRELPPSIVLIDQNFADFHCLAEAQALNSIRESLERLSVDCAVPLFVKVHPNSKDEQVERPGRATLARTWEMLAGYRPIFVTVNSTAWYDVQGYGPVLVCDERSFFPEIYFGSDLERFRLEDLESRVQPLFDPARWYDAAKCHERRGVSQS</sequence>
<dbReference type="EMBL" id="LIAE01009501">
    <property type="protein sequence ID" value="PAV69470.1"/>
    <property type="molecule type" value="Genomic_DNA"/>
</dbReference>
<dbReference type="AlphaFoldDB" id="A0A2A2K6E2"/>
<accession>A0A2A2K6E2</accession>
<proteinExistence type="predicted"/>
<dbReference type="Proteomes" id="UP000218231">
    <property type="component" value="Unassembled WGS sequence"/>
</dbReference>
<organism evidence="1 2">
    <name type="scientific">Diploscapter pachys</name>
    <dbReference type="NCBI Taxonomy" id="2018661"/>
    <lineage>
        <taxon>Eukaryota</taxon>
        <taxon>Metazoa</taxon>
        <taxon>Ecdysozoa</taxon>
        <taxon>Nematoda</taxon>
        <taxon>Chromadorea</taxon>
        <taxon>Rhabditida</taxon>
        <taxon>Rhabditina</taxon>
        <taxon>Rhabditomorpha</taxon>
        <taxon>Rhabditoidea</taxon>
        <taxon>Rhabditidae</taxon>
        <taxon>Diploscapter</taxon>
    </lineage>
</organism>
<evidence type="ECO:0000313" key="1">
    <source>
        <dbReference type="EMBL" id="PAV69470.1"/>
    </source>
</evidence>
<name>A0A2A2K6E2_9BILA</name>
<gene>
    <name evidence="1" type="ORF">WR25_25692</name>
</gene>